<dbReference type="InterPro" id="IPR012674">
    <property type="entry name" value="Calycin"/>
</dbReference>
<dbReference type="Proteomes" id="UP000822688">
    <property type="component" value="Chromosome V"/>
</dbReference>
<organism evidence="2 3">
    <name type="scientific">Ceratodon purpureus</name>
    <name type="common">Fire moss</name>
    <name type="synonym">Dicranum purpureum</name>
    <dbReference type="NCBI Taxonomy" id="3225"/>
    <lineage>
        <taxon>Eukaryota</taxon>
        <taxon>Viridiplantae</taxon>
        <taxon>Streptophyta</taxon>
        <taxon>Embryophyta</taxon>
        <taxon>Bryophyta</taxon>
        <taxon>Bryophytina</taxon>
        <taxon>Bryopsida</taxon>
        <taxon>Dicranidae</taxon>
        <taxon>Pseudoditrichales</taxon>
        <taxon>Ditrichaceae</taxon>
        <taxon>Ceratodon</taxon>
    </lineage>
</organism>
<proteinExistence type="predicted"/>
<dbReference type="SUPFAM" id="SSF50814">
    <property type="entry name" value="Lipocalins"/>
    <property type="match status" value="1"/>
</dbReference>
<feature type="region of interest" description="Disordered" evidence="1">
    <location>
        <begin position="94"/>
        <end position="201"/>
    </location>
</feature>
<feature type="compositionally biased region" description="Gly residues" evidence="1">
    <location>
        <begin position="178"/>
        <end position="188"/>
    </location>
</feature>
<accession>A0A8T0HRY7</accession>
<comment type="caution">
    <text evidence="2">The sequence shown here is derived from an EMBL/GenBank/DDBJ whole genome shotgun (WGS) entry which is preliminary data.</text>
</comment>
<reference evidence="2" key="1">
    <citation type="submission" date="2020-06" db="EMBL/GenBank/DDBJ databases">
        <title>WGS assembly of Ceratodon purpureus strain R40.</title>
        <authorList>
            <person name="Carey S.B."/>
            <person name="Jenkins J."/>
            <person name="Shu S."/>
            <person name="Lovell J.T."/>
            <person name="Sreedasyam A."/>
            <person name="Maumus F."/>
            <person name="Tiley G.P."/>
            <person name="Fernandez-Pozo N."/>
            <person name="Barry K."/>
            <person name="Chen C."/>
            <person name="Wang M."/>
            <person name="Lipzen A."/>
            <person name="Daum C."/>
            <person name="Saski C.A."/>
            <person name="Payton A.C."/>
            <person name="Mcbreen J.C."/>
            <person name="Conrad R.E."/>
            <person name="Kollar L.M."/>
            <person name="Olsson S."/>
            <person name="Huttunen S."/>
            <person name="Landis J.B."/>
            <person name="Wickett N.J."/>
            <person name="Johnson M.G."/>
            <person name="Rensing S.A."/>
            <person name="Grimwood J."/>
            <person name="Schmutz J."/>
            <person name="Mcdaniel S.F."/>
        </authorList>
    </citation>
    <scope>NUCLEOTIDE SEQUENCE</scope>
    <source>
        <strain evidence="2">R40</strain>
    </source>
</reference>
<protein>
    <submittedName>
        <fullName evidence="2">Uncharacterized protein</fullName>
    </submittedName>
</protein>
<name>A0A8T0HRY7_CERPU</name>
<dbReference type="PANTHER" id="PTHR36025">
    <property type="entry name" value="DIHYDROOROTATE DEHYDROGENASE (DUF3598)"/>
    <property type="match status" value="1"/>
</dbReference>
<evidence type="ECO:0000313" key="2">
    <source>
        <dbReference type="EMBL" id="KAG0573557.1"/>
    </source>
</evidence>
<evidence type="ECO:0000313" key="3">
    <source>
        <dbReference type="Proteomes" id="UP000822688"/>
    </source>
</evidence>
<evidence type="ECO:0000256" key="1">
    <source>
        <dbReference type="SAM" id="MobiDB-lite"/>
    </source>
</evidence>
<feature type="compositionally biased region" description="Polar residues" evidence="1">
    <location>
        <begin position="150"/>
        <end position="164"/>
    </location>
</feature>
<dbReference type="PANTHER" id="PTHR36025:SF1">
    <property type="entry name" value="DIHYDROOROTATE DEHYDROGENASE (DUF3598)"/>
    <property type="match status" value="1"/>
</dbReference>
<keyword evidence="3" id="KW-1185">Reference proteome</keyword>
<dbReference type="AlphaFoldDB" id="A0A8T0HRY7"/>
<gene>
    <name evidence="2" type="ORF">KC19_VG188200</name>
</gene>
<feature type="compositionally biased region" description="Basic and acidic residues" evidence="1">
    <location>
        <begin position="99"/>
        <end position="115"/>
    </location>
</feature>
<dbReference type="EMBL" id="CM026426">
    <property type="protein sequence ID" value="KAG0573557.1"/>
    <property type="molecule type" value="Genomic_DNA"/>
</dbReference>
<sequence length="691" mass="75636">MELHTIAHGLLSRFKTSTARAMQRSRAHTVRNSFSLHSRPIPVSSHRNSSLQINVAYPRRQCGSGAHELSSSRHRLSSASSLRLPIVRSRASSRFVVRGAKESKDKDWKGKDNGRKGGGGGDGGGSKRDPSKRTGPRPNVWSKDIAETEYQVSKSEAKPQSSKQQGREATASRDGKGGRGCSSTGGIGNVPESGAPRLQTDFDDDYTGVVATGGIPVETQQVLQSPEQMPNPLWPTFLSNNAGVWRGVGAAFSPITAQMEPVALGSSKEYLYDAAVRCSVETIPGLEDSEINGTSLFRNVMWKVGNDQGELGFEQFDDSELFEEDLQGDGNFFMKGINPIELESSAIAEGMVYPPVITGEEFGTAEETKEFLQGPEPIANALYNPEKENQKYGVLRETDPGWESMFKAGTVDAGLLEELKSVIETIKIEDNVPIPVGESAPGNGDVWEDVMEEDTMTLEPGLVFFSDGSYSRGPLSLVPDDLPINDFVSPTFKIEQCLVTGTHRRLRLIHTIAIMESGEEIQVLRVTVYEEQWMGPLNMESISESGGAFLLPFSQRDRISPNELTGSWKTFEMSATAIHQPGATPLTRPAFVHFTQEFMLKHGLPEPLTEYFEEEDEEGEPITEDPSVLWLPGGITASVQAKEEGILTVAIGWFYNKGTFVTMERDYGPDGKLSEVRSQTKVKGGWAGGRM</sequence>